<sequence>MSGMISLTNEELNLVKGGACNSDYGYYFCCPSSKKKFQDNVKKYKDSDYEKAKKYIQFVYECCDL</sequence>
<reference evidence="1 2" key="1">
    <citation type="submission" date="2018-02" db="EMBL/GenBank/DDBJ databases">
        <title>Genomic Encyclopedia of Archaeal and Bacterial Type Strains, Phase II (KMG-II): from individual species to whole genera.</title>
        <authorList>
            <person name="Goeker M."/>
        </authorList>
    </citation>
    <scope>NUCLEOTIDE SEQUENCE [LARGE SCALE GENOMIC DNA]</scope>
    <source>
        <strain evidence="1 2">DSM 3808</strain>
    </source>
</reference>
<keyword evidence="2" id="KW-1185">Reference proteome</keyword>
<evidence type="ECO:0000313" key="2">
    <source>
        <dbReference type="Proteomes" id="UP000237749"/>
    </source>
</evidence>
<dbReference type="EMBL" id="PTJA01000002">
    <property type="protein sequence ID" value="PPK82328.1"/>
    <property type="molecule type" value="Genomic_DNA"/>
</dbReference>
<dbReference type="RefSeq" id="WP_104434684.1">
    <property type="nucleotide sequence ID" value="NZ_PTJA01000002.1"/>
</dbReference>
<accession>A0A2S6HWE4</accession>
<dbReference type="Proteomes" id="UP000237749">
    <property type="component" value="Unassembled WGS sequence"/>
</dbReference>
<gene>
    <name evidence="1" type="ORF">BXY41_10214</name>
</gene>
<dbReference type="AlphaFoldDB" id="A0A2S6HWE4"/>
<proteinExistence type="predicted"/>
<organism evidence="1 2">
    <name type="scientific">Lacrimispora xylanisolvens</name>
    <dbReference type="NCBI Taxonomy" id="384636"/>
    <lineage>
        <taxon>Bacteria</taxon>
        <taxon>Bacillati</taxon>
        <taxon>Bacillota</taxon>
        <taxon>Clostridia</taxon>
        <taxon>Lachnospirales</taxon>
        <taxon>Lachnospiraceae</taxon>
        <taxon>Lacrimispora</taxon>
    </lineage>
</organism>
<comment type="caution">
    <text evidence="1">The sequence shown here is derived from an EMBL/GenBank/DDBJ whole genome shotgun (WGS) entry which is preliminary data.</text>
</comment>
<protein>
    <submittedName>
        <fullName evidence="1">Uncharacterized protein</fullName>
    </submittedName>
</protein>
<name>A0A2S6HWE4_9FIRM</name>
<evidence type="ECO:0000313" key="1">
    <source>
        <dbReference type="EMBL" id="PPK82328.1"/>
    </source>
</evidence>